<evidence type="ECO:0000313" key="1">
    <source>
        <dbReference type="EMBL" id="ESW17521.1"/>
    </source>
</evidence>
<dbReference type="STRING" id="3885.V7BLQ2"/>
<organism evidence="1 2">
    <name type="scientific">Phaseolus vulgaris</name>
    <name type="common">Kidney bean</name>
    <name type="synonym">French bean</name>
    <dbReference type="NCBI Taxonomy" id="3885"/>
    <lineage>
        <taxon>Eukaryota</taxon>
        <taxon>Viridiplantae</taxon>
        <taxon>Streptophyta</taxon>
        <taxon>Embryophyta</taxon>
        <taxon>Tracheophyta</taxon>
        <taxon>Spermatophyta</taxon>
        <taxon>Magnoliopsida</taxon>
        <taxon>eudicotyledons</taxon>
        <taxon>Gunneridae</taxon>
        <taxon>Pentapetalae</taxon>
        <taxon>rosids</taxon>
        <taxon>fabids</taxon>
        <taxon>Fabales</taxon>
        <taxon>Fabaceae</taxon>
        <taxon>Papilionoideae</taxon>
        <taxon>50 kb inversion clade</taxon>
        <taxon>NPAAA clade</taxon>
        <taxon>indigoferoid/millettioid clade</taxon>
        <taxon>Phaseoleae</taxon>
        <taxon>Phaseolus</taxon>
    </lineage>
</organism>
<gene>
    <name evidence="1" type="ORF">PHAVU_007G246000g</name>
</gene>
<dbReference type="PANTHER" id="PTHR33973">
    <property type="entry name" value="OS07G0153300 PROTEIN"/>
    <property type="match status" value="1"/>
</dbReference>
<dbReference type="AlphaFoldDB" id="V7BLQ2"/>
<dbReference type="InterPro" id="IPR010775">
    <property type="entry name" value="DUF1365"/>
</dbReference>
<proteinExistence type="predicted"/>
<accession>V7BLQ2</accession>
<dbReference type="Proteomes" id="UP000000226">
    <property type="component" value="Chromosome 7"/>
</dbReference>
<dbReference type="OrthoDB" id="3340520at2759"/>
<dbReference type="EMBL" id="CM002294">
    <property type="protein sequence ID" value="ESW17521.1"/>
    <property type="molecule type" value="Genomic_DNA"/>
</dbReference>
<dbReference type="eggNOG" id="KOG1015">
    <property type="taxonomic scope" value="Eukaryota"/>
</dbReference>
<dbReference type="PANTHER" id="PTHR33973:SF4">
    <property type="entry name" value="OS07G0153300 PROTEIN"/>
    <property type="match status" value="1"/>
</dbReference>
<dbReference type="Gramene" id="ESW17521">
    <property type="protein sequence ID" value="ESW17521"/>
    <property type="gene ID" value="PHAVU_007G246000g"/>
</dbReference>
<reference evidence="2" key="1">
    <citation type="journal article" date="2014" name="Nat. Genet.">
        <title>A reference genome for common bean and genome-wide analysis of dual domestications.</title>
        <authorList>
            <person name="Schmutz J."/>
            <person name="McClean P.E."/>
            <person name="Mamidi S."/>
            <person name="Wu G.A."/>
            <person name="Cannon S.B."/>
            <person name="Grimwood J."/>
            <person name="Jenkins J."/>
            <person name="Shu S."/>
            <person name="Song Q."/>
            <person name="Chavarro C."/>
            <person name="Torres-Torres M."/>
            <person name="Geffroy V."/>
            <person name="Moghaddam S.M."/>
            <person name="Gao D."/>
            <person name="Abernathy B."/>
            <person name="Barry K."/>
            <person name="Blair M."/>
            <person name="Brick M.A."/>
            <person name="Chovatia M."/>
            <person name="Gepts P."/>
            <person name="Goodstein D.M."/>
            <person name="Gonzales M."/>
            <person name="Hellsten U."/>
            <person name="Hyten D.L."/>
            <person name="Jia G."/>
            <person name="Kelly J.D."/>
            <person name="Kudrna D."/>
            <person name="Lee R."/>
            <person name="Richard M.M."/>
            <person name="Miklas P.N."/>
            <person name="Osorno J.M."/>
            <person name="Rodrigues J."/>
            <person name="Thareau V."/>
            <person name="Urrea C.A."/>
            <person name="Wang M."/>
            <person name="Yu Y."/>
            <person name="Zhang M."/>
            <person name="Wing R.A."/>
            <person name="Cregan P.B."/>
            <person name="Rokhsar D.S."/>
            <person name="Jackson S.A."/>
        </authorList>
    </citation>
    <scope>NUCLEOTIDE SEQUENCE [LARGE SCALE GENOMIC DNA]</scope>
    <source>
        <strain evidence="2">cv. G19833</strain>
    </source>
</reference>
<keyword evidence="2" id="KW-1185">Reference proteome</keyword>
<evidence type="ECO:0000313" key="2">
    <source>
        <dbReference type="Proteomes" id="UP000000226"/>
    </source>
</evidence>
<name>V7BLQ2_PHAVU</name>
<protein>
    <submittedName>
        <fullName evidence="1">Uncharacterized protein</fullName>
    </submittedName>
</protein>
<sequence>MHGSWNIKASDPGENLTISISVHHPKHGNYFTATLKAKKLRSSPELDHAIFFWLMPHKVAVWIYWHLTKEAKDYAKEDIVENFLVDDSSSDENSDYNVLAGEKIGFANDLLQRKDGNGYFLKGWWNDLLHGKIYKEIDHSGKMVLLLNFS</sequence>